<sequence>MDLSDNRMLELLEPLMPLDRSGEAVVYLDTQLMPQGASIRLGSREYQIPFVGYFLFVDLMPEANWSHPAMGVFISREGDKVSSVKVEFPPFFGDPPATYRRLSLENR</sequence>
<name>A0A8B0SLH7_9GAMM</name>
<dbReference type="EMBL" id="CP072748">
    <property type="protein sequence ID" value="QTX12186.1"/>
    <property type="molecule type" value="Genomic_DNA"/>
</dbReference>
<protein>
    <submittedName>
        <fullName evidence="2">Uncharacterized protein</fullName>
    </submittedName>
</protein>
<dbReference type="EMBL" id="JAFMPM010000006">
    <property type="protein sequence ID" value="MBO0612328.1"/>
    <property type="molecule type" value="Genomic_DNA"/>
</dbReference>
<dbReference type="Proteomes" id="UP000664466">
    <property type="component" value="Unassembled WGS sequence"/>
</dbReference>
<reference evidence="2" key="2">
    <citation type="submission" date="2021-04" db="EMBL/GenBank/DDBJ databases">
        <title>Complete Genome and methylome analysis of Thiothrix fructosivorans ATCC 49748.</title>
        <authorList>
            <person name="Fomenkov A."/>
            <person name="Sun L."/>
            <person name="Vincze T."/>
            <person name="Grabovich M.Y."/>
            <person name="Roberts R.J."/>
        </authorList>
    </citation>
    <scope>NUCLEOTIDE SEQUENCE</scope>
    <source>
        <strain evidence="2">ATCC 49748</strain>
    </source>
</reference>
<dbReference type="AlphaFoldDB" id="A0A8B0SLH7"/>
<accession>A0A8B0SLH7</accession>
<proteinExistence type="predicted"/>
<evidence type="ECO:0000313" key="3">
    <source>
        <dbReference type="Proteomes" id="UP000664466"/>
    </source>
</evidence>
<gene>
    <name evidence="2" type="ORF">J1836_007635</name>
    <name evidence="1" type="ORF">J1836_05190</name>
</gene>
<evidence type="ECO:0000313" key="2">
    <source>
        <dbReference type="EMBL" id="QTX12186.1"/>
    </source>
</evidence>
<reference evidence="1 3" key="1">
    <citation type="submission" date="2021-03" db="EMBL/GenBank/DDBJ databases">
        <title>Draft genome and methylome analysis of Thiotrix fructosivoruns ATCC 49748.</title>
        <authorList>
            <person name="Fomenkov A."/>
            <person name="Grabovich M.Y."/>
            <person name="Roberts R.J."/>
        </authorList>
    </citation>
    <scope>NUCLEOTIDE SEQUENCE [LARGE SCALE GENOMIC DNA]</scope>
    <source>
        <strain evidence="1 3">ATCC 49748</strain>
    </source>
</reference>
<organism evidence="2">
    <name type="scientific">Thiothrix fructosivorans</name>
    <dbReference type="NCBI Taxonomy" id="111770"/>
    <lineage>
        <taxon>Bacteria</taxon>
        <taxon>Pseudomonadati</taxon>
        <taxon>Pseudomonadota</taxon>
        <taxon>Gammaproteobacteria</taxon>
        <taxon>Thiotrichales</taxon>
        <taxon>Thiotrichaceae</taxon>
        <taxon>Thiothrix</taxon>
    </lineage>
</organism>
<keyword evidence="3" id="KW-1185">Reference proteome</keyword>
<evidence type="ECO:0000313" key="1">
    <source>
        <dbReference type="EMBL" id="MBO0612328.1"/>
    </source>
</evidence>
<dbReference type="RefSeq" id="WP_207250021.1">
    <property type="nucleotide sequence ID" value="NZ_JAFMPM010000006.1"/>
</dbReference>